<evidence type="ECO:0000313" key="8">
    <source>
        <dbReference type="EMBL" id="MBZ6065358.1"/>
    </source>
</evidence>
<comment type="similarity">
    <text evidence="1">Belongs to the peptidase M20A family.</text>
</comment>
<dbReference type="Proteomes" id="UP000774958">
    <property type="component" value="Unassembled WGS sequence"/>
</dbReference>
<dbReference type="SUPFAM" id="SSF53187">
    <property type="entry name" value="Zn-dependent exopeptidases"/>
    <property type="match status" value="1"/>
</dbReference>
<dbReference type="InterPro" id="IPR047177">
    <property type="entry name" value="Pept_M20A"/>
</dbReference>
<dbReference type="InterPro" id="IPR036264">
    <property type="entry name" value="Bact_exopeptidase_dim_dom"/>
</dbReference>
<organism evidence="8 9">
    <name type="scientific">Aeromonas schubertii</name>
    <dbReference type="NCBI Taxonomy" id="652"/>
    <lineage>
        <taxon>Bacteria</taxon>
        <taxon>Pseudomonadati</taxon>
        <taxon>Pseudomonadota</taxon>
        <taxon>Gammaproteobacteria</taxon>
        <taxon>Aeromonadales</taxon>
        <taxon>Aeromonadaceae</taxon>
        <taxon>Aeromonas</taxon>
    </lineage>
</organism>
<dbReference type="SUPFAM" id="SSF55031">
    <property type="entry name" value="Bacterial exopeptidase dimerisation domain"/>
    <property type="match status" value="1"/>
</dbReference>
<evidence type="ECO:0000256" key="4">
    <source>
        <dbReference type="ARBA" id="ARBA00022801"/>
    </source>
</evidence>
<dbReference type="Pfam" id="PF01546">
    <property type="entry name" value="Peptidase_M20"/>
    <property type="match status" value="1"/>
</dbReference>
<dbReference type="PANTHER" id="PTHR45962">
    <property type="entry name" value="N-FATTY-ACYL-AMINO ACID SYNTHASE/HYDROLASE PM20D1"/>
    <property type="match status" value="1"/>
</dbReference>
<evidence type="ECO:0000256" key="3">
    <source>
        <dbReference type="ARBA" id="ARBA00022723"/>
    </source>
</evidence>
<reference evidence="8 9" key="1">
    <citation type="submission" date="2021-09" db="EMBL/GenBank/DDBJ databases">
        <title>Aeromonas schubertii isolated from Asian sea bass.</title>
        <authorList>
            <person name="Pinpimai K."/>
        </authorList>
    </citation>
    <scope>NUCLEOTIDE SEQUENCE [LARGE SCALE GENOMIC DNA]</scope>
    <source>
        <strain evidence="8 9">CHULA2021a</strain>
    </source>
</reference>
<dbReference type="EMBL" id="JAIRBT010000004">
    <property type="protein sequence ID" value="MBZ6065358.1"/>
    <property type="molecule type" value="Genomic_DNA"/>
</dbReference>
<evidence type="ECO:0000256" key="2">
    <source>
        <dbReference type="ARBA" id="ARBA00022670"/>
    </source>
</evidence>
<keyword evidence="4" id="KW-0378">Hydrolase</keyword>
<dbReference type="Gene3D" id="1.10.150.900">
    <property type="match status" value="1"/>
</dbReference>
<evidence type="ECO:0000256" key="6">
    <source>
        <dbReference type="SAM" id="SignalP"/>
    </source>
</evidence>
<dbReference type="InterPro" id="IPR011650">
    <property type="entry name" value="Peptidase_M20_dimer"/>
</dbReference>
<feature type="domain" description="Peptidase M20 dimerisation" evidence="7">
    <location>
        <begin position="251"/>
        <end position="401"/>
    </location>
</feature>
<dbReference type="PANTHER" id="PTHR45962:SF1">
    <property type="entry name" value="N-FATTY-ACYL-AMINO ACID SYNTHASE_HYDROLASE PM20D1"/>
    <property type="match status" value="1"/>
</dbReference>
<evidence type="ECO:0000259" key="7">
    <source>
        <dbReference type="Pfam" id="PF07687"/>
    </source>
</evidence>
<keyword evidence="5" id="KW-0862">Zinc</keyword>
<keyword evidence="6" id="KW-0732">Signal</keyword>
<feature type="signal peptide" evidence="6">
    <location>
        <begin position="1"/>
        <end position="33"/>
    </location>
</feature>
<keyword evidence="9" id="KW-1185">Reference proteome</keyword>
<keyword evidence="2" id="KW-0645">Protease</keyword>
<sequence length="513" mass="56569">MCIENLRKSVKVPRRAAFALALLSGIISGAALAQDFTSMQMKGVELAPVKVDVDGAAKRLAKGVTFKTISNQDRDDFDTKAFAGYHAYLKSTYPNVTKTLKREVLGEPRPYSLLYTWEGTEPDADPVLFYAHMDVVPVPEESRDQWKQDPFAGVIADGYIWGRGVLDDKNQVQAILEAAEMKIKEGWRPRRTMYFVFGQDEEVGGAEGARFVAETLEKRGIKRFNFVMDESAPLMPGVFPGVSANTALIGIAQKGFISLELAIHGVGGHSMQPPLESNIGMLAKAITKLEAAQFPYRIHPAIREQFRYLGPEMDSSKQPMYAAVAFGKDGEITELEQQFINEMATTDVTRAMLHTTIAPTIFNAGIKDNVLPPSATAVVNFRPMPGDTPEVIIEHVKKAVGDDRISVRDISASTPATAVANPDSDAYRTLDKTIRQIWGNDLIVAPLLSIGGSDAKHFQARPFAPDTFTITALQLESQKEFAGFHGVNERILVEEYGKSIGFFYRIFDNINLN</sequence>
<dbReference type="InterPro" id="IPR002933">
    <property type="entry name" value="Peptidase_M20"/>
</dbReference>
<dbReference type="Gene3D" id="3.30.70.360">
    <property type="match status" value="1"/>
</dbReference>
<evidence type="ECO:0000256" key="1">
    <source>
        <dbReference type="ARBA" id="ARBA00006247"/>
    </source>
</evidence>
<name>A0ABS7V8K2_9GAMM</name>
<keyword evidence="3" id="KW-0479">Metal-binding</keyword>
<protein>
    <submittedName>
        <fullName evidence="8">M20 family peptidase</fullName>
    </submittedName>
</protein>
<accession>A0ABS7V8K2</accession>
<dbReference type="PROSITE" id="PS00758">
    <property type="entry name" value="ARGE_DAPE_CPG2_1"/>
    <property type="match status" value="1"/>
</dbReference>
<dbReference type="Gene3D" id="3.40.630.10">
    <property type="entry name" value="Zn peptidases"/>
    <property type="match status" value="1"/>
</dbReference>
<dbReference type="Pfam" id="PF07687">
    <property type="entry name" value="M20_dimer"/>
    <property type="match status" value="1"/>
</dbReference>
<dbReference type="RefSeq" id="WP_224162232.1">
    <property type="nucleotide sequence ID" value="NZ_JAIRBT010000004.1"/>
</dbReference>
<proteinExistence type="inferred from homology"/>
<gene>
    <name evidence="8" type="ORF">LA374_03905</name>
</gene>
<feature type="chain" id="PRO_5045914937" evidence="6">
    <location>
        <begin position="34"/>
        <end position="513"/>
    </location>
</feature>
<evidence type="ECO:0000256" key="5">
    <source>
        <dbReference type="ARBA" id="ARBA00022833"/>
    </source>
</evidence>
<evidence type="ECO:0000313" key="9">
    <source>
        <dbReference type="Proteomes" id="UP000774958"/>
    </source>
</evidence>
<dbReference type="InterPro" id="IPR001261">
    <property type="entry name" value="ArgE/DapE_CS"/>
</dbReference>
<dbReference type="CDD" id="cd05674">
    <property type="entry name" value="M20_yscS"/>
    <property type="match status" value="1"/>
</dbReference>
<comment type="caution">
    <text evidence="8">The sequence shown here is derived from an EMBL/GenBank/DDBJ whole genome shotgun (WGS) entry which is preliminary data.</text>
</comment>